<organism evidence="13 14">
    <name type="scientific">Leucosporidium creatinivorum</name>
    <dbReference type="NCBI Taxonomy" id="106004"/>
    <lineage>
        <taxon>Eukaryota</taxon>
        <taxon>Fungi</taxon>
        <taxon>Dikarya</taxon>
        <taxon>Basidiomycota</taxon>
        <taxon>Pucciniomycotina</taxon>
        <taxon>Microbotryomycetes</taxon>
        <taxon>Leucosporidiales</taxon>
        <taxon>Leucosporidium</taxon>
    </lineage>
</organism>
<dbReference type="OrthoDB" id="2019572at2759"/>
<feature type="compositionally biased region" description="Low complexity" evidence="12">
    <location>
        <begin position="426"/>
        <end position="441"/>
    </location>
</feature>
<comment type="caution">
    <text evidence="13">The sequence shown here is derived from an EMBL/GenBank/DDBJ whole genome shotgun (WGS) entry which is preliminary data.</text>
</comment>
<name>A0A1Y2CXK7_9BASI</name>
<keyword evidence="4" id="KW-0479">Metal-binding</keyword>
<proteinExistence type="inferred from homology"/>
<keyword evidence="6" id="KW-0560">Oxidoreductase</keyword>
<reference evidence="13 14" key="1">
    <citation type="submission" date="2016-07" db="EMBL/GenBank/DDBJ databases">
        <title>Pervasive Adenine N6-methylation of Active Genes in Fungi.</title>
        <authorList>
            <consortium name="DOE Joint Genome Institute"/>
            <person name="Mondo S.J."/>
            <person name="Dannebaum R.O."/>
            <person name="Kuo R.C."/>
            <person name="Labutti K."/>
            <person name="Haridas S."/>
            <person name="Kuo A."/>
            <person name="Salamov A."/>
            <person name="Ahrendt S.R."/>
            <person name="Lipzen A."/>
            <person name="Sullivan W."/>
            <person name="Andreopoulos W.B."/>
            <person name="Clum A."/>
            <person name="Lindquist E."/>
            <person name="Daum C."/>
            <person name="Ramamoorthy G.K."/>
            <person name="Gryganskyi A."/>
            <person name="Culley D."/>
            <person name="Magnuson J.K."/>
            <person name="James T.Y."/>
            <person name="O'Malley M.A."/>
            <person name="Stajich J.E."/>
            <person name="Spatafora J.W."/>
            <person name="Visel A."/>
            <person name="Grigoriev I.V."/>
        </authorList>
    </citation>
    <scope>NUCLEOTIDE SEQUENCE [LARGE SCALE GENOMIC DNA]</scope>
    <source>
        <strain evidence="13 14">62-1032</strain>
    </source>
</reference>
<feature type="compositionally biased region" description="Low complexity" evidence="12">
    <location>
        <begin position="379"/>
        <end position="409"/>
    </location>
</feature>
<keyword evidence="3" id="KW-0964">Secreted</keyword>
<keyword evidence="9" id="KW-1015">Disulfide bond</keyword>
<sequence length="517" mass="54119">MYGVGADFNYTAGDPVSPIGPDLPTQDDWWFRGPAYRALAPSLRPNGTVAELPAGGTVELEIACNVAWTRFRPETETKEGSALSACPNNPGAYHSGDPDSSTIDDDLLSGCAIGIADVDNIEDVTMDNLAIISVQSQCVRQKVTSFDIPKRLPPCSGDKCICAWFWLANNGTANFYMTGFDCTVTDSPSNALPIVAPQDPVFCAADNSTCMPTKGAKRPLYAYNTPSNVPWYDNNNRPGYHSLWSFEDGAQEDIYAELDEEASTSSASKSSVSTATAAATALVVAQLAVVLPSSAATSANSSGVNSTSTATPTRRVLSTALAAAKSTITRNSTSALATPTALVNSTSLPHNASTSTRRPAATLSTTLVNTTLPTTTRHHNSTVISTSTSNSTSPTRTRTRSATSAVKTSLISTTRRVIATTKPHKSTSTGHHPHPTSTRRLTTTRKASKSTAKAKTTRKTSKAKATKATRVYQSTGGTGVSKSTQTARTKITGAGSRVGVGGGWIIGLGLGVGMLLV</sequence>
<evidence type="ECO:0000313" key="14">
    <source>
        <dbReference type="Proteomes" id="UP000193467"/>
    </source>
</evidence>
<evidence type="ECO:0000256" key="10">
    <source>
        <dbReference type="ARBA" id="ARBA00023180"/>
    </source>
</evidence>
<dbReference type="Proteomes" id="UP000193467">
    <property type="component" value="Unassembled WGS sequence"/>
</dbReference>
<protein>
    <submittedName>
        <fullName evidence="13">Uncharacterized protein</fullName>
    </submittedName>
</protein>
<dbReference type="GO" id="GO:0046872">
    <property type="term" value="F:metal ion binding"/>
    <property type="evidence" value="ECO:0007669"/>
    <property type="project" value="UniProtKB-KW"/>
</dbReference>
<gene>
    <name evidence="13" type="ORF">BCR35DRAFT_310676</name>
</gene>
<keyword evidence="5" id="KW-0732">Signal</keyword>
<keyword evidence="7" id="KW-0186">Copper</keyword>
<evidence type="ECO:0000256" key="2">
    <source>
        <dbReference type="ARBA" id="ARBA00004613"/>
    </source>
</evidence>
<evidence type="ECO:0000256" key="8">
    <source>
        <dbReference type="ARBA" id="ARBA00023033"/>
    </source>
</evidence>
<feature type="region of interest" description="Disordered" evidence="12">
    <location>
        <begin position="79"/>
        <end position="99"/>
    </location>
</feature>
<evidence type="ECO:0000256" key="4">
    <source>
        <dbReference type="ARBA" id="ARBA00022723"/>
    </source>
</evidence>
<comment type="similarity">
    <text evidence="11">Belongs to the polysaccharide monooxygenase AA14 family.</text>
</comment>
<dbReference type="AlphaFoldDB" id="A0A1Y2CXK7"/>
<keyword evidence="8" id="KW-0503">Monooxygenase</keyword>
<evidence type="ECO:0000256" key="3">
    <source>
        <dbReference type="ARBA" id="ARBA00022525"/>
    </source>
</evidence>
<feature type="compositionally biased region" description="Polar residues" evidence="12">
    <location>
        <begin position="471"/>
        <end position="483"/>
    </location>
</feature>
<evidence type="ECO:0000256" key="5">
    <source>
        <dbReference type="ARBA" id="ARBA00022729"/>
    </source>
</evidence>
<comment type="cofactor">
    <cofactor evidence="1">
        <name>Cu(2+)</name>
        <dbReference type="ChEBI" id="CHEBI:29036"/>
    </cofactor>
</comment>
<keyword evidence="10" id="KW-0325">Glycoprotein</keyword>
<evidence type="ECO:0000256" key="11">
    <source>
        <dbReference type="ARBA" id="ARBA00046340"/>
    </source>
</evidence>
<dbReference type="InterPro" id="IPR054497">
    <property type="entry name" value="LPMO_AA14"/>
</dbReference>
<dbReference type="GO" id="GO:0004497">
    <property type="term" value="F:monooxygenase activity"/>
    <property type="evidence" value="ECO:0007669"/>
    <property type="project" value="UniProtKB-KW"/>
</dbReference>
<dbReference type="InParanoid" id="A0A1Y2CXK7"/>
<dbReference type="GO" id="GO:0005576">
    <property type="term" value="C:extracellular region"/>
    <property type="evidence" value="ECO:0007669"/>
    <property type="project" value="UniProtKB-SubCell"/>
</dbReference>
<feature type="region of interest" description="Disordered" evidence="12">
    <location>
        <begin position="379"/>
        <end position="483"/>
    </location>
</feature>
<evidence type="ECO:0000256" key="9">
    <source>
        <dbReference type="ARBA" id="ARBA00023157"/>
    </source>
</evidence>
<evidence type="ECO:0000256" key="6">
    <source>
        <dbReference type="ARBA" id="ARBA00023002"/>
    </source>
</evidence>
<evidence type="ECO:0000256" key="12">
    <source>
        <dbReference type="SAM" id="MobiDB-lite"/>
    </source>
</evidence>
<evidence type="ECO:0000256" key="1">
    <source>
        <dbReference type="ARBA" id="ARBA00001973"/>
    </source>
</evidence>
<dbReference type="Pfam" id="PF22810">
    <property type="entry name" value="LPMO_AA14"/>
    <property type="match status" value="1"/>
</dbReference>
<feature type="compositionally biased region" description="Basic residues" evidence="12">
    <location>
        <begin position="455"/>
        <end position="467"/>
    </location>
</feature>
<accession>A0A1Y2CXK7</accession>
<evidence type="ECO:0000256" key="7">
    <source>
        <dbReference type="ARBA" id="ARBA00023008"/>
    </source>
</evidence>
<keyword evidence="14" id="KW-1185">Reference proteome</keyword>
<dbReference type="Gene3D" id="2.70.50.70">
    <property type="match status" value="1"/>
</dbReference>
<dbReference type="EMBL" id="MCGR01000107">
    <property type="protein sequence ID" value="ORY51762.1"/>
    <property type="molecule type" value="Genomic_DNA"/>
</dbReference>
<evidence type="ECO:0000313" key="13">
    <source>
        <dbReference type="EMBL" id="ORY51762.1"/>
    </source>
</evidence>
<dbReference type="STRING" id="106004.A0A1Y2CXK7"/>
<comment type="subcellular location">
    <subcellularLocation>
        <location evidence="2">Secreted</location>
    </subcellularLocation>
</comment>